<dbReference type="Gene3D" id="2.60.40.1180">
    <property type="entry name" value="Golgi alpha-mannosidase II"/>
    <property type="match status" value="1"/>
</dbReference>
<evidence type="ECO:0000256" key="2">
    <source>
        <dbReference type="ARBA" id="ARBA00022801"/>
    </source>
</evidence>
<dbReference type="InterPro" id="IPR017853">
    <property type="entry name" value="GH"/>
</dbReference>
<organism evidence="7 8">
    <name type="scientific">Halobiforma nitratireducens JCM 10879</name>
    <dbReference type="NCBI Taxonomy" id="1227454"/>
    <lineage>
        <taxon>Archaea</taxon>
        <taxon>Methanobacteriati</taxon>
        <taxon>Methanobacteriota</taxon>
        <taxon>Stenosarchaea group</taxon>
        <taxon>Halobacteria</taxon>
        <taxon>Halobacteriales</taxon>
        <taxon>Natrialbaceae</taxon>
        <taxon>Halobiforma</taxon>
    </lineage>
</organism>
<feature type="region of interest" description="Disordered" evidence="5">
    <location>
        <begin position="444"/>
        <end position="464"/>
    </location>
</feature>
<dbReference type="FunFam" id="3.90.400.10:FF:000001">
    <property type="entry name" value="Maltase A3, isoform A"/>
    <property type="match status" value="1"/>
</dbReference>
<evidence type="ECO:0000256" key="3">
    <source>
        <dbReference type="ARBA" id="ARBA00023180"/>
    </source>
</evidence>
<feature type="domain" description="Glycosyl hydrolase family 13 catalytic" evidence="6">
    <location>
        <begin position="35"/>
        <end position="446"/>
    </location>
</feature>
<dbReference type="AlphaFoldDB" id="M0LCY2"/>
<keyword evidence="8" id="KW-1185">Reference proteome</keyword>
<name>M0LCY2_9EURY</name>
<comment type="caution">
    <text evidence="7">The sequence shown here is derived from an EMBL/GenBank/DDBJ whole genome shotgun (WGS) entry which is preliminary data.</text>
</comment>
<comment type="similarity">
    <text evidence="1">Belongs to the glycosyl hydrolase 13 family.</text>
</comment>
<dbReference type="FunFam" id="2.60.40.1180:FF:000007">
    <property type="entry name" value="Sucrose isomerase"/>
    <property type="match status" value="1"/>
</dbReference>
<dbReference type="PANTHER" id="PTHR10357">
    <property type="entry name" value="ALPHA-AMYLASE FAMILY MEMBER"/>
    <property type="match status" value="1"/>
</dbReference>
<keyword evidence="2" id="KW-0378">Hydrolase</keyword>
<evidence type="ECO:0000256" key="1">
    <source>
        <dbReference type="ARBA" id="ARBA00008061"/>
    </source>
</evidence>
<keyword evidence="3" id="KW-0325">Glycoprotein</keyword>
<evidence type="ECO:0000259" key="6">
    <source>
        <dbReference type="SMART" id="SM00642"/>
    </source>
</evidence>
<dbReference type="Pfam" id="PF00128">
    <property type="entry name" value="Alpha-amylase"/>
    <property type="match status" value="1"/>
</dbReference>
<dbReference type="SUPFAM" id="SSF51445">
    <property type="entry name" value="(Trans)glycosidases"/>
    <property type="match status" value="1"/>
</dbReference>
<dbReference type="FunFam" id="3.20.20.80:FF:000064">
    <property type="entry name" value="Oligo-1,6-glucosidase"/>
    <property type="match status" value="2"/>
</dbReference>
<accession>M0LCY2</accession>
<dbReference type="GO" id="GO:0009313">
    <property type="term" value="P:oligosaccharide catabolic process"/>
    <property type="evidence" value="ECO:0007669"/>
    <property type="project" value="TreeGrafter"/>
</dbReference>
<evidence type="ECO:0000256" key="4">
    <source>
        <dbReference type="ARBA" id="ARBA00023295"/>
    </source>
</evidence>
<dbReference type="EMBL" id="AOMA01000160">
    <property type="protein sequence ID" value="EMA31436.1"/>
    <property type="molecule type" value="Genomic_DNA"/>
</dbReference>
<evidence type="ECO:0000313" key="8">
    <source>
        <dbReference type="Proteomes" id="UP000011607"/>
    </source>
</evidence>
<dbReference type="PANTHER" id="PTHR10357:SF184">
    <property type="entry name" value="OLIGO-1,6-GLUCOSIDASE 1"/>
    <property type="match status" value="1"/>
</dbReference>
<reference evidence="7 8" key="1">
    <citation type="journal article" date="2014" name="PLoS Genet.">
        <title>Phylogenetically driven sequencing of extremely halophilic archaea reveals strategies for static and dynamic osmo-response.</title>
        <authorList>
            <person name="Becker E.A."/>
            <person name="Seitzer P.M."/>
            <person name="Tritt A."/>
            <person name="Larsen D."/>
            <person name="Krusor M."/>
            <person name="Yao A.I."/>
            <person name="Wu D."/>
            <person name="Madern D."/>
            <person name="Eisen J.A."/>
            <person name="Darling A.E."/>
            <person name="Facciotti M.T."/>
        </authorList>
    </citation>
    <scope>NUCLEOTIDE SEQUENCE [LARGE SCALE GENOMIC DNA]</scope>
    <source>
        <strain evidence="7 8">JCM 10879</strain>
    </source>
</reference>
<dbReference type="STRING" id="1227454.C446_15753"/>
<dbReference type="InterPro" id="IPR045857">
    <property type="entry name" value="O16G_dom_2"/>
</dbReference>
<sequence length="601" mass="68711">MKYFINSLAATVPETGMGTERDLERQWWKEAVVYQIYPRSFNDASGDGIGDIPGILEKVDYLADLGVDVVWLNPVYESPMADNGYDIADYRSIHPEFGTMDDWERLLEALHDRDMRLIMDLVVNHTSDEHEWFVRSREGDPEYADYYYWRAGRDDGSDGTGQPPNNWESFFEGSTWSYDEQRGEYYLHLFDEKQPDLNWRNEAVREEVYDLMEWWLEKGIDGFRMDVINLISKPEGLPDGDPDEGLTGAEHFMNGPRAEEYVTELCERVLSEEEMSVGEMVGVDAETARQYVDEGGDGFSMLIHFEHMSVDTGDGGKWDVTDLDLLELKEVITDWQETLADEGWNCLYLSNHDQPRAVSRFGDDEEYRRESAKMLATFLFTLQGTPFVYQGQEIGMTNTSFETPAEIHDVEAANFVETALESDEYPYDTYEEVRPIVEARSRDNARTPMQWSDEPAAGFTDGDPWIGANDDYEEVNVAAARSDADSIWHYYRELIDLRERRDIFVYGDYELLLPDHPEVFAYRRTLESEGTDGGASETDDGGDREELIVVCNFADGEPTVDVPALAGREADLLVGNYGGVADRQSGGELELRPYEARVYEP</sequence>
<dbReference type="NCBIfam" id="NF008183">
    <property type="entry name" value="PRK10933.1"/>
    <property type="match status" value="1"/>
</dbReference>
<dbReference type="PATRIC" id="fig|1227454.3.peg.3229"/>
<proteinExistence type="inferred from homology"/>
<evidence type="ECO:0000256" key="5">
    <source>
        <dbReference type="SAM" id="MobiDB-lite"/>
    </source>
</evidence>
<dbReference type="SUPFAM" id="SSF51011">
    <property type="entry name" value="Glycosyl hydrolase domain"/>
    <property type="match status" value="1"/>
</dbReference>
<dbReference type="InterPro" id="IPR013780">
    <property type="entry name" value="Glyco_hydro_b"/>
</dbReference>
<dbReference type="GO" id="GO:0004556">
    <property type="term" value="F:alpha-amylase activity"/>
    <property type="evidence" value="ECO:0007669"/>
    <property type="project" value="TreeGrafter"/>
</dbReference>
<dbReference type="Proteomes" id="UP000011607">
    <property type="component" value="Unassembled WGS sequence"/>
</dbReference>
<evidence type="ECO:0000313" key="7">
    <source>
        <dbReference type="EMBL" id="EMA31436.1"/>
    </source>
</evidence>
<dbReference type="Gene3D" id="3.90.400.10">
    <property type="entry name" value="Oligo-1,6-glucosidase, Domain 2"/>
    <property type="match status" value="1"/>
</dbReference>
<dbReference type="Gene3D" id="3.20.20.80">
    <property type="entry name" value="Glycosidases"/>
    <property type="match status" value="1"/>
</dbReference>
<dbReference type="SMART" id="SM00642">
    <property type="entry name" value="Aamy"/>
    <property type="match status" value="1"/>
</dbReference>
<keyword evidence="4" id="KW-0326">Glycosidase</keyword>
<dbReference type="InterPro" id="IPR006047">
    <property type="entry name" value="GH13_cat_dom"/>
</dbReference>
<dbReference type="eggNOG" id="arCOG02948">
    <property type="taxonomic scope" value="Archaea"/>
</dbReference>
<dbReference type="CDD" id="cd11333">
    <property type="entry name" value="AmyAc_SI_OligoGlu_DGase"/>
    <property type="match status" value="1"/>
</dbReference>
<protein>
    <submittedName>
        <fullName evidence="7">Alpha amylase</fullName>
    </submittedName>
</protein>
<gene>
    <name evidence="7" type="ORF">C446_15753</name>
</gene>